<evidence type="ECO:0000313" key="5">
    <source>
        <dbReference type="Proteomes" id="UP000694541"/>
    </source>
</evidence>
<keyword evidence="2" id="KW-1133">Transmembrane helix</keyword>
<dbReference type="Pfam" id="PF07647">
    <property type="entry name" value="SAM_2"/>
    <property type="match status" value="1"/>
</dbReference>
<dbReference type="InterPro" id="IPR013761">
    <property type="entry name" value="SAM/pointed_sf"/>
</dbReference>
<dbReference type="PANTHER" id="PTHR20843:SF2">
    <property type="entry name" value="STERILE ALPHA MOTIF DOMAIN-CONTAINING PROTEIN 12"/>
    <property type="match status" value="1"/>
</dbReference>
<dbReference type="GO" id="GO:0007169">
    <property type="term" value="P:cell surface receptor protein tyrosine kinase signaling pathway"/>
    <property type="evidence" value="ECO:0007669"/>
    <property type="project" value="TreeGrafter"/>
</dbReference>
<accession>A0A8B9MEZ4</accession>
<evidence type="ECO:0000256" key="2">
    <source>
        <dbReference type="SAM" id="Phobius"/>
    </source>
</evidence>
<dbReference type="PROSITE" id="PS50105">
    <property type="entry name" value="SAM_DOMAIN"/>
    <property type="match status" value="1"/>
</dbReference>
<protein>
    <submittedName>
        <fullName evidence="4">Sterile alpha motif domain containing 12</fullName>
    </submittedName>
</protein>
<dbReference type="InterPro" id="IPR052268">
    <property type="entry name" value="SAM_domain-containing_protein"/>
</dbReference>
<feature type="compositionally biased region" description="Basic and acidic residues" evidence="1">
    <location>
        <begin position="47"/>
        <end position="62"/>
    </location>
</feature>
<dbReference type="InterPro" id="IPR001660">
    <property type="entry name" value="SAM"/>
</dbReference>
<reference evidence="4" key="1">
    <citation type="submission" date="2025-08" db="UniProtKB">
        <authorList>
            <consortium name="Ensembl"/>
        </authorList>
    </citation>
    <scope>IDENTIFICATION</scope>
</reference>
<feature type="transmembrane region" description="Helical" evidence="2">
    <location>
        <begin position="110"/>
        <end position="130"/>
    </location>
</feature>
<evidence type="ECO:0000313" key="4">
    <source>
        <dbReference type="Ensembl" id="ENSANIP00000006880.1"/>
    </source>
</evidence>
<dbReference type="SUPFAM" id="SSF47769">
    <property type="entry name" value="SAM/Pointed domain"/>
    <property type="match status" value="1"/>
</dbReference>
<feature type="region of interest" description="Disordered" evidence="1">
    <location>
        <begin position="30"/>
        <end position="62"/>
    </location>
</feature>
<keyword evidence="2" id="KW-0812">Transmembrane</keyword>
<dbReference type="Ensembl" id="ENSANIT00000007110.1">
    <property type="protein sequence ID" value="ENSANIP00000006880.1"/>
    <property type="gene ID" value="ENSANIG00000004660.1"/>
</dbReference>
<keyword evidence="5" id="KW-1185">Reference proteome</keyword>
<dbReference type="PANTHER" id="PTHR20843">
    <property type="entry name" value="STERILE ALPHA MOTIF DOMAIN CONTAINING PROTEIN 10"/>
    <property type="match status" value="1"/>
</dbReference>
<name>A0A8B9MEZ4_9AVES</name>
<dbReference type="Gene3D" id="1.10.150.50">
    <property type="entry name" value="Transcription Factor, Ets-1"/>
    <property type="match status" value="1"/>
</dbReference>
<dbReference type="GO" id="GO:0009898">
    <property type="term" value="C:cytoplasmic side of plasma membrane"/>
    <property type="evidence" value="ECO:0007669"/>
    <property type="project" value="TreeGrafter"/>
</dbReference>
<proteinExistence type="predicted"/>
<organism evidence="4 5">
    <name type="scientific">Accipiter nisus</name>
    <name type="common">Eurasian sparrowhawk</name>
    <dbReference type="NCBI Taxonomy" id="211598"/>
    <lineage>
        <taxon>Eukaryota</taxon>
        <taxon>Metazoa</taxon>
        <taxon>Chordata</taxon>
        <taxon>Craniata</taxon>
        <taxon>Vertebrata</taxon>
        <taxon>Euteleostomi</taxon>
        <taxon>Archelosauria</taxon>
        <taxon>Archosauria</taxon>
        <taxon>Dinosauria</taxon>
        <taxon>Saurischia</taxon>
        <taxon>Theropoda</taxon>
        <taxon>Coelurosauria</taxon>
        <taxon>Aves</taxon>
        <taxon>Neognathae</taxon>
        <taxon>Neoaves</taxon>
        <taxon>Telluraves</taxon>
        <taxon>Accipitrimorphae</taxon>
        <taxon>Accipitriformes</taxon>
        <taxon>Accipitridae</taxon>
        <taxon>Accipitrinae</taxon>
        <taxon>Accipiter</taxon>
    </lineage>
</organism>
<reference evidence="4" key="2">
    <citation type="submission" date="2025-09" db="UniProtKB">
        <authorList>
            <consortium name="Ensembl"/>
        </authorList>
    </citation>
    <scope>IDENTIFICATION</scope>
</reference>
<evidence type="ECO:0000259" key="3">
    <source>
        <dbReference type="PROSITE" id="PS50105"/>
    </source>
</evidence>
<evidence type="ECO:0000256" key="1">
    <source>
        <dbReference type="SAM" id="MobiDB-lite"/>
    </source>
</evidence>
<dbReference type="Proteomes" id="UP000694541">
    <property type="component" value="Unplaced"/>
</dbReference>
<sequence>MLLETIHCNLNPNGIDHPVPTEGINLQLEGEGVESPSVKSTSTPKGPDSKETPKRQQVEPEISKSGTVKLTKPVALWTQQDVCKWLKKHCPNQYQIYSESFKQHDITGKVLYSSIFLFSIFFYFIFLFTFEVDIEFVDLLDLLTPAQFAVVVFSKLTTLN</sequence>
<keyword evidence="2" id="KW-0472">Membrane</keyword>
<dbReference type="AlphaFoldDB" id="A0A8B9MEZ4"/>
<feature type="domain" description="SAM" evidence="3">
    <location>
        <begin position="77"/>
        <end position="111"/>
    </location>
</feature>